<dbReference type="GO" id="GO:0016020">
    <property type="term" value="C:membrane"/>
    <property type="evidence" value="ECO:0007669"/>
    <property type="project" value="InterPro"/>
</dbReference>
<evidence type="ECO:0000256" key="2">
    <source>
        <dbReference type="ARBA" id="ARBA00022723"/>
    </source>
</evidence>
<dbReference type="EMBL" id="NBVN01000006">
    <property type="protein sequence ID" value="PUA31838.1"/>
    <property type="molecule type" value="Genomic_DNA"/>
</dbReference>
<reference evidence="7 8" key="1">
    <citation type="journal article" date="2018" name="Syst. Appl. Microbiol.">
        <title>A new symbiotic nanoarchaeote (Candidatus Nanoclepta minutus) and its host (Zestosphaera tikiterensis gen. nov., sp. nov.) from a New Zealand hot spring.</title>
        <authorList>
            <person name="St John E."/>
            <person name="Liu Y."/>
            <person name="Podar M."/>
            <person name="Stott M.B."/>
            <person name="Meneghin J."/>
            <person name="Chen Z."/>
            <person name="Lagutin K."/>
            <person name="Mitchell K."/>
            <person name="Reysenbach A.L."/>
        </authorList>
    </citation>
    <scope>NUCLEOTIDE SEQUENCE [LARGE SCALE GENOMIC DNA]</scope>
    <source>
        <strain evidence="7">NZ3</strain>
    </source>
</reference>
<keyword evidence="5" id="KW-0411">Iron-sulfur</keyword>
<dbReference type="PROSITE" id="PS00198">
    <property type="entry name" value="4FE4S_FER_1"/>
    <property type="match status" value="2"/>
</dbReference>
<evidence type="ECO:0000256" key="4">
    <source>
        <dbReference type="ARBA" id="ARBA00023004"/>
    </source>
</evidence>
<dbReference type="AlphaFoldDB" id="A0A2R7Y2W4"/>
<evidence type="ECO:0000259" key="6">
    <source>
        <dbReference type="PROSITE" id="PS51379"/>
    </source>
</evidence>
<name>A0A2R7Y2W4_9CREN</name>
<dbReference type="InterPro" id="IPR010226">
    <property type="entry name" value="NADH_quinone_OxRdtase_chainI"/>
</dbReference>
<evidence type="ECO:0000256" key="5">
    <source>
        <dbReference type="ARBA" id="ARBA00023014"/>
    </source>
</evidence>
<dbReference type="PANTHER" id="PTHR10849:SF35">
    <property type="entry name" value="FORMATE HYDROGENLYASE SUBUNIT 6-RELATED"/>
    <property type="match status" value="1"/>
</dbReference>
<proteinExistence type="predicted"/>
<feature type="domain" description="4Fe-4S ferredoxin-type" evidence="6">
    <location>
        <begin position="34"/>
        <end position="63"/>
    </location>
</feature>
<dbReference type="GO" id="GO:0003954">
    <property type="term" value="F:NADH dehydrogenase activity"/>
    <property type="evidence" value="ECO:0007669"/>
    <property type="project" value="TreeGrafter"/>
</dbReference>
<dbReference type="PANTHER" id="PTHR10849">
    <property type="entry name" value="NADH DEHYDROGENASE UBIQUINONE IRON-SULFUR PROTEIN 8, MITOCHONDRIAL"/>
    <property type="match status" value="1"/>
</dbReference>
<dbReference type="InterPro" id="IPR017900">
    <property type="entry name" value="4Fe4S_Fe_S_CS"/>
</dbReference>
<dbReference type="SUPFAM" id="SSF54862">
    <property type="entry name" value="4Fe-4S ferredoxins"/>
    <property type="match status" value="1"/>
</dbReference>
<protein>
    <recommendedName>
        <fullName evidence="6">4Fe-4S ferredoxin-type domain-containing protein</fullName>
    </recommendedName>
</protein>
<keyword evidence="1" id="KW-0004">4Fe-4S</keyword>
<dbReference type="GO" id="GO:0051539">
    <property type="term" value="F:4 iron, 4 sulfur cluster binding"/>
    <property type="evidence" value="ECO:0007669"/>
    <property type="project" value="UniProtKB-KW"/>
</dbReference>
<organism evidence="7 8">
    <name type="scientific">Zestosphaera tikiterensis</name>
    <dbReference type="NCBI Taxonomy" id="1973259"/>
    <lineage>
        <taxon>Archaea</taxon>
        <taxon>Thermoproteota</taxon>
        <taxon>Thermoprotei</taxon>
        <taxon>Desulfurococcales</taxon>
        <taxon>Desulfurococcaceae</taxon>
        <taxon>Zestosphaera</taxon>
    </lineage>
</organism>
<gene>
    <name evidence="7" type="ORF">B7O98_08570</name>
</gene>
<comment type="caution">
    <text evidence="7">The sequence shown here is derived from an EMBL/GenBank/DDBJ whole genome shotgun (WGS) entry which is preliminary data.</text>
</comment>
<keyword evidence="2" id="KW-0479">Metal-binding</keyword>
<accession>A0A2R7Y2W4</accession>
<dbReference type="GO" id="GO:0009060">
    <property type="term" value="P:aerobic respiration"/>
    <property type="evidence" value="ECO:0007669"/>
    <property type="project" value="TreeGrafter"/>
</dbReference>
<keyword evidence="4" id="KW-0408">Iron</keyword>
<dbReference type="GO" id="GO:0046872">
    <property type="term" value="F:metal ion binding"/>
    <property type="evidence" value="ECO:0007669"/>
    <property type="project" value="UniProtKB-KW"/>
</dbReference>
<evidence type="ECO:0000313" key="7">
    <source>
        <dbReference type="EMBL" id="PUA31838.1"/>
    </source>
</evidence>
<dbReference type="Gene3D" id="3.30.70.3270">
    <property type="match status" value="1"/>
</dbReference>
<dbReference type="Pfam" id="PF12838">
    <property type="entry name" value="Fer4_7"/>
    <property type="match status" value="1"/>
</dbReference>
<evidence type="ECO:0000313" key="8">
    <source>
        <dbReference type="Proteomes" id="UP000244093"/>
    </source>
</evidence>
<dbReference type="Proteomes" id="UP000244093">
    <property type="component" value="Unassembled WGS sequence"/>
</dbReference>
<dbReference type="PROSITE" id="PS51379">
    <property type="entry name" value="4FE4S_FER_2"/>
    <property type="match status" value="2"/>
</dbReference>
<dbReference type="InterPro" id="IPR017896">
    <property type="entry name" value="4Fe4S_Fe-S-bd"/>
</dbReference>
<evidence type="ECO:0000256" key="1">
    <source>
        <dbReference type="ARBA" id="ARBA00022485"/>
    </source>
</evidence>
<keyword evidence="3" id="KW-0677">Repeat</keyword>
<evidence type="ECO:0000256" key="3">
    <source>
        <dbReference type="ARBA" id="ARBA00022737"/>
    </source>
</evidence>
<sequence>MVKFLKVLKASATVGTVTRRYPFESSLVTSEFRGLIEIDPVKCVGCGACVRICPPKALTIEVNEKETILKYFIGRCIFCWMCVQTCPQKAIKTTNKFELSVFNLKDVMRELVFRTVTCKVCGRAFTPVKLVVEINKRVGDLYMHTDIYVCPDCRQALTARRLLTKYLGRG</sequence>
<feature type="domain" description="4Fe-4S ferredoxin-type" evidence="6">
    <location>
        <begin position="67"/>
        <end position="96"/>
    </location>
</feature>